<dbReference type="GeneTree" id="ENSGT01050000245856"/>
<feature type="region of interest" description="Disordered" evidence="1">
    <location>
        <begin position="1"/>
        <end position="31"/>
    </location>
</feature>
<dbReference type="Gene3D" id="1.10.287.40">
    <property type="entry name" value="Serine-tRNA synthetase, tRNA binding domain"/>
    <property type="match status" value="1"/>
</dbReference>
<evidence type="ECO:0000256" key="1">
    <source>
        <dbReference type="SAM" id="MobiDB-lite"/>
    </source>
</evidence>
<dbReference type="Proteomes" id="UP000016666">
    <property type="component" value="Unassembled WGS sequence"/>
</dbReference>
<feature type="compositionally biased region" description="Gly residues" evidence="1">
    <location>
        <begin position="22"/>
        <end position="31"/>
    </location>
</feature>
<dbReference type="AlphaFoldDB" id="A0A493T197"/>
<dbReference type="InterPro" id="IPR010978">
    <property type="entry name" value="tRNA-bd_arm"/>
</dbReference>
<keyword evidence="3" id="KW-1185">Reference proteome</keyword>
<name>A0A493T197_ANAPP</name>
<protein>
    <submittedName>
        <fullName evidence="2">Uncharacterized protein</fullName>
    </submittedName>
</protein>
<dbReference type="GO" id="GO:0000166">
    <property type="term" value="F:nucleotide binding"/>
    <property type="evidence" value="ECO:0007669"/>
    <property type="project" value="InterPro"/>
</dbReference>
<feature type="compositionally biased region" description="Basic and acidic residues" evidence="1">
    <location>
        <begin position="1"/>
        <end position="12"/>
    </location>
</feature>
<dbReference type="InterPro" id="IPR042103">
    <property type="entry name" value="SerRS_1_N_sf"/>
</dbReference>
<reference evidence="2" key="2">
    <citation type="submission" date="2025-08" db="UniProtKB">
        <authorList>
            <consortium name="Ensembl"/>
        </authorList>
    </citation>
    <scope>IDENTIFICATION</scope>
</reference>
<dbReference type="SUPFAM" id="SSF46589">
    <property type="entry name" value="tRNA-binding arm"/>
    <property type="match status" value="1"/>
</dbReference>
<evidence type="ECO:0000313" key="2">
    <source>
        <dbReference type="Ensembl" id="ENSAPLP00000019445.1"/>
    </source>
</evidence>
<reference evidence="2" key="3">
    <citation type="submission" date="2025-09" db="UniProtKB">
        <authorList>
            <consortium name="Ensembl"/>
        </authorList>
    </citation>
    <scope>IDENTIFICATION</scope>
</reference>
<reference evidence="3" key="1">
    <citation type="submission" date="2017-10" db="EMBL/GenBank/DDBJ databases">
        <title>A new Pekin duck reference genome.</title>
        <authorList>
            <person name="Hou Z.-C."/>
            <person name="Zhou Z.-K."/>
            <person name="Zhu F."/>
            <person name="Hou S.-S."/>
        </authorList>
    </citation>
    <scope>NUCLEOTIDE SEQUENCE [LARGE SCALE GENOMIC DNA]</scope>
</reference>
<evidence type="ECO:0000313" key="3">
    <source>
        <dbReference type="Proteomes" id="UP000016666"/>
    </source>
</evidence>
<accession>A0A493T197</accession>
<dbReference type="Ensembl" id="ENSAPLT00000036798.1">
    <property type="protein sequence ID" value="ENSAPLP00000019445.1"/>
    <property type="gene ID" value="ENSAPLG00000026358.1"/>
</dbReference>
<organism evidence="2 3">
    <name type="scientific">Anas platyrhynchos platyrhynchos</name>
    <name type="common">Northern mallard</name>
    <dbReference type="NCBI Taxonomy" id="8840"/>
    <lineage>
        <taxon>Eukaryota</taxon>
        <taxon>Metazoa</taxon>
        <taxon>Chordata</taxon>
        <taxon>Craniata</taxon>
        <taxon>Vertebrata</taxon>
        <taxon>Euteleostomi</taxon>
        <taxon>Archelosauria</taxon>
        <taxon>Archosauria</taxon>
        <taxon>Dinosauria</taxon>
        <taxon>Saurischia</taxon>
        <taxon>Theropoda</taxon>
        <taxon>Coelurosauria</taxon>
        <taxon>Aves</taxon>
        <taxon>Neognathae</taxon>
        <taxon>Galloanserae</taxon>
        <taxon>Anseriformes</taxon>
        <taxon>Anatidae</taxon>
        <taxon>Anatinae</taxon>
        <taxon>Anas</taxon>
    </lineage>
</organism>
<sequence>GWAGPEGHRELGGESGWEVPDGGRGLGESGGGGAWGGRGLCPGGGGASKSSGCCPGAQGAGLAVWAWPESWPRPQLQTWARLREVRAAIARLEAQRDEVARGVRELVASHAKDALQTVPEYAALRARGRQVRLQLQTLLAEEAALDERFYLKALQLPNRTHPEAPVGDESQARVMEVVGEKPGRGGTYGREGNFF</sequence>
<proteinExistence type="predicted"/>